<dbReference type="EMBL" id="JAYMGO010000005">
    <property type="protein sequence ID" value="KAL1273878.1"/>
    <property type="molecule type" value="Genomic_DNA"/>
</dbReference>
<comment type="caution">
    <text evidence="3">The sequence shown here is derived from an EMBL/GenBank/DDBJ whole genome shotgun (WGS) entry which is preliminary data.</text>
</comment>
<proteinExistence type="predicted"/>
<evidence type="ECO:0000259" key="1">
    <source>
        <dbReference type="Pfam" id="PF16070"/>
    </source>
</evidence>
<protein>
    <submittedName>
        <fullName evidence="3">Uncharacterized protein</fullName>
    </submittedName>
</protein>
<keyword evidence="4" id="KW-1185">Reference proteome</keyword>
<feature type="non-terminal residue" evidence="3">
    <location>
        <position position="211"/>
    </location>
</feature>
<dbReference type="InterPro" id="IPR031437">
    <property type="entry name" value="Ig_TMEM132_4th"/>
</dbReference>
<dbReference type="PANTHER" id="PTHR13388">
    <property type="entry name" value="DETONATOR, ISOFORM E"/>
    <property type="match status" value="1"/>
</dbReference>
<dbReference type="InterPro" id="IPR055421">
    <property type="entry name" value="TMEM132_3rd"/>
</dbReference>
<evidence type="ECO:0000313" key="3">
    <source>
        <dbReference type="EMBL" id="KAL1273878.1"/>
    </source>
</evidence>
<reference evidence="3 4" key="1">
    <citation type="submission" date="2023-09" db="EMBL/GenBank/DDBJ databases">
        <authorList>
            <person name="Wang M."/>
        </authorList>
    </citation>
    <scope>NUCLEOTIDE SEQUENCE [LARGE SCALE GENOMIC DNA]</scope>
    <source>
        <strain evidence="3">GT-2023</strain>
        <tissue evidence="3">Liver</tissue>
    </source>
</reference>
<dbReference type="Proteomes" id="UP001558613">
    <property type="component" value="Unassembled WGS sequence"/>
</dbReference>
<dbReference type="PANTHER" id="PTHR13388:SF28">
    <property type="entry name" value="TRANSMEMBRANE PROTEIN 132C"/>
    <property type="match status" value="1"/>
</dbReference>
<feature type="domain" description="Transmembrane protein family 132 fourth" evidence="1">
    <location>
        <begin position="82"/>
        <end position="136"/>
    </location>
</feature>
<name>A0ABR3NAU0_9TELE</name>
<dbReference type="Pfam" id="PF23039">
    <property type="entry name" value="TMEM132_3rd"/>
    <property type="match status" value="1"/>
</dbReference>
<evidence type="ECO:0000259" key="2">
    <source>
        <dbReference type="Pfam" id="PF23039"/>
    </source>
</evidence>
<dbReference type="InterPro" id="IPR026307">
    <property type="entry name" value="TMEM132"/>
</dbReference>
<accession>A0ABR3NAU0</accession>
<evidence type="ECO:0000313" key="4">
    <source>
        <dbReference type="Proteomes" id="UP001558613"/>
    </source>
</evidence>
<feature type="domain" description="Transmembrane protein TMEM132 cohesin-like" evidence="2">
    <location>
        <begin position="16"/>
        <end position="80"/>
    </location>
</feature>
<sequence length="211" mass="23633">MDVQECENPSRSVAADVPSDLKLLRGRLDGSFYEIMWVDFEIDNFINLRSSQSIRWQIEYPSTGASAEVISTIYISQRDLQGIVPIAEDTEILNTAILTGRRVAIPVKVVTVEQDGTVREVDDPVTCISTDEDVLKRQRLNRFFSVIKTMAQLFGFDEGKCLYSLAVLRPDTVISAAENDGVVALRTTLQMIRKMGGLKKVQIARTEMEAK</sequence>
<gene>
    <name evidence="3" type="ORF">QQF64_026692</name>
</gene>
<organism evidence="3 4">
    <name type="scientific">Cirrhinus molitorella</name>
    <name type="common">mud carp</name>
    <dbReference type="NCBI Taxonomy" id="172907"/>
    <lineage>
        <taxon>Eukaryota</taxon>
        <taxon>Metazoa</taxon>
        <taxon>Chordata</taxon>
        <taxon>Craniata</taxon>
        <taxon>Vertebrata</taxon>
        <taxon>Euteleostomi</taxon>
        <taxon>Actinopterygii</taxon>
        <taxon>Neopterygii</taxon>
        <taxon>Teleostei</taxon>
        <taxon>Ostariophysi</taxon>
        <taxon>Cypriniformes</taxon>
        <taxon>Cyprinidae</taxon>
        <taxon>Labeoninae</taxon>
        <taxon>Labeonini</taxon>
        <taxon>Cirrhinus</taxon>
    </lineage>
</organism>
<dbReference type="Pfam" id="PF16070">
    <property type="entry name" value="Ig_TMEM132_4th"/>
    <property type="match status" value="1"/>
</dbReference>